<reference evidence="4" key="1">
    <citation type="submission" date="2017-10" db="EMBL/GenBank/DDBJ databases">
        <authorList>
            <person name="Kravchenko I.K."/>
            <person name="Grouzdev D.S."/>
        </authorList>
    </citation>
    <scope>NUCLEOTIDE SEQUENCE [LARGE SCALE GENOMIC DNA]</scope>
    <source>
        <strain evidence="4">B2</strain>
    </source>
</reference>
<organism evidence="3 4">
    <name type="scientific">Azospirillum palustre</name>
    <dbReference type="NCBI Taxonomy" id="2044885"/>
    <lineage>
        <taxon>Bacteria</taxon>
        <taxon>Pseudomonadati</taxon>
        <taxon>Pseudomonadota</taxon>
        <taxon>Alphaproteobacteria</taxon>
        <taxon>Rhodospirillales</taxon>
        <taxon>Azospirillaceae</taxon>
        <taxon>Azospirillum</taxon>
    </lineage>
</organism>
<comment type="caution">
    <text evidence="3">The sequence shown here is derived from an EMBL/GenBank/DDBJ whole genome shotgun (WGS) entry which is preliminary data.</text>
</comment>
<dbReference type="PANTHER" id="PTHR43685:SF2">
    <property type="entry name" value="GLYCOSYLTRANSFERASE 2-LIKE DOMAIN-CONTAINING PROTEIN"/>
    <property type="match status" value="1"/>
</dbReference>
<dbReference type="Gene3D" id="1.25.40.10">
    <property type="entry name" value="Tetratricopeptide repeat domain"/>
    <property type="match status" value="1"/>
</dbReference>
<gene>
    <name evidence="3" type="ORF">CRT60_14370</name>
</gene>
<feature type="domain" description="Glycosyltransferase 2-like" evidence="2">
    <location>
        <begin position="152"/>
        <end position="316"/>
    </location>
</feature>
<keyword evidence="4" id="KW-1185">Reference proteome</keyword>
<dbReference type="SMART" id="SM00028">
    <property type="entry name" value="TPR"/>
    <property type="match status" value="5"/>
</dbReference>
<dbReference type="SUPFAM" id="SSF48452">
    <property type="entry name" value="TPR-like"/>
    <property type="match status" value="2"/>
</dbReference>
<dbReference type="AlphaFoldDB" id="A0A2B8BFJ2"/>
<feature type="repeat" description="TPR" evidence="1">
    <location>
        <begin position="487"/>
        <end position="520"/>
    </location>
</feature>
<dbReference type="Pfam" id="PF00535">
    <property type="entry name" value="Glycos_transf_2"/>
    <property type="match status" value="1"/>
</dbReference>
<protein>
    <recommendedName>
        <fullName evidence="2">Glycosyltransferase 2-like domain-containing protein</fullName>
    </recommendedName>
</protein>
<dbReference type="CDD" id="cd11301">
    <property type="entry name" value="Fut1_Fut2_like"/>
    <property type="match status" value="1"/>
</dbReference>
<dbReference type="InterPro" id="IPR001173">
    <property type="entry name" value="Glyco_trans_2-like"/>
</dbReference>
<keyword evidence="1" id="KW-0802">TPR repeat</keyword>
<dbReference type="PROSITE" id="PS50005">
    <property type="entry name" value="TPR"/>
    <property type="match status" value="1"/>
</dbReference>
<dbReference type="OrthoDB" id="9794601at2"/>
<dbReference type="Pfam" id="PF13432">
    <property type="entry name" value="TPR_16"/>
    <property type="match status" value="2"/>
</dbReference>
<dbReference type="InterPro" id="IPR029044">
    <property type="entry name" value="Nucleotide-diphossugar_trans"/>
</dbReference>
<accession>A0A2B8BFJ2</accession>
<dbReference type="RefSeq" id="WP_098737118.1">
    <property type="nucleotide sequence ID" value="NZ_PDKW01000041.1"/>
</dbReference>
<dbReference type="InterPro" id="IPR050834">
    <property type="entry name" value="Glycosyltransf_2"/>
</dbReference>
<dbReference type="SUPFAM" id="SSF53448">
    <property type="entry name" value="Nucleotide-diphospho-sugar transferases"/>
    <property type="match status" value="1"/>
</dbReference>
<dbReference type="EMBL" id="PDKW01000041">
    <property type="protein sequence ID" value="PGH56152.1"/>
    <property type="molecule type" value="Genomic_DNA"/>
</dbReference>
<evidence type="ECO:0000313" key="4">
    <source>
        <dbReference type="Proteomes" id="UP000225379"/>
    </source>
</evidence>
<dbReference type="InterPro" id="IPR019734">
    <property type="entry name" value="TPR_rpt"/>
</dbReference>
<dbReference type="Gene3D" id="3.40.50.11350">
    <property type="match status" value="1"/>
</dbReference>
<dbReference type="InterPro" id="IPR011990">
    <property type="entry name" value="TPR-like_helical_dom_sf"/>
</dbReference>
<evidence type="ECO:0000313" key="3">
    <source>
        <dbReference type="EMBL" id="PGH56152.1"/>
    </source>
</evidence>
<proteinExistence type="predicted"/>
<dbReference type="Proteomes" id="UP000225379">
    <property type="component" value="Unassembled WGS sequence"/>
</dbReference>
<dbReference type="PANTHER" id="PTHR43685">
    <property type="entry name" value="GLYCOSYLTRANSFERASE"/>
    <property type="match status" value="1"/>
</dbReference>
<name>A0A2B8BFJ2_9PROT</name>
<dbReference type="Gene3D" id="3.90.550.10">
    <property type="entry name" value="Spore Coat Polysaccharide Biosynthesis Protein SpsA, Chain A"/>
    <property type="match status" value="1"/>
</dbReference>
<evidence type="ECO:0000256" key="1">
    <source>
        <dbReference type="PROSITE-ProRule" id="PRU00339"/>
    </source>
</evidence>
<evidence type="ECO:0000259" key="2">
    <source>
        <dbReference type="Pfam" id="PF00535"/>
    </source>
</evidence>
<sequence length="919" mass="99804">MTDDPGSVKTHRRTLAGDPADALPWQHLAMDACRVGNRRQALSLFVRAAWLHGDGAVLEQQIDGVITPALNQAVTLMQSGQVDEAAAVIEPLAEIIAPRGDFAHVLGVLRFVQGRDDEAAHFHAASRMADNGLGAALSGIARHRADYDFIGTVVIPVYRMEDTIERALDSVLAAVLHHRAASGDAEAKVHVCVVDDASPDDTVSRALRWARAHPEQSVAIIANNLNRGAGRARNAGAAAALGRYLWFLDADDYYLERHLFLTIRALDEAPEAGFVRTGMLFDGIDAEITQDWRQASENCYPGNLCVRRDCHDRIGGFPEEAPFYPAVADDVAYSRALHSRFGGLKICDKTVHYTMRPGNALERQRAEMTGGPLSAEREKPDSRFVAIELLTRRRLYSLAGKAMAGPGAPPVPSAPPMDAAVWLETGKELIRDQRPEPAVAALVRAAALDPSNAAVWFELGLAANTLKRDALALRGFQAVASLHPDAGAARFNLASLRFEQGVFDPAARHLREALALRPEHGGTLFLLGRTERRRGQPGIAQRLLGWAARVEPDLGEIRAERAEAALGLGRPADAAEHARRALALAPGLFDGHTALAGTLEALGRPDAALPGWERAIRCNPGRGGAFTGRAVNRLTRRYGPPPAPASRAGMGRRLASTSLGWHGRFGNQLLQYGVLRLYAARHGLTLEVPPWPGRHLYGLDDPMPGPALLRLPERQVEASVVASLSGVQGGMESGVEDEVLADRDVTAYFCGDTSFLAPHRETFRGCFTPGPHIRPWTDALTARLRGAGHTVVAVHIRRGDFGWGPFWMAPESWYLRWLDAVWPGLDRPVLYVATDDPRCLSAFAAYRPLSARDVAEPIPGAEFFTDFHVLCEADLVAVSNSSFSFVATMLNRRARSVVRPDKAQQALVPYSPWSSPVLL</sequence>
<dbReference type="CDD" id="cd00761">
    <property type="entry name" value="Glyco_tranf_GTA_type"/>
    <property type="match status" value="1"/>
</dbReference>